<organism evidence="3 4">
    <name type="scientific">Symbiodinium necroappetens</name>
    <dbReference type="NCBI Taxonomy" id="1628268"/>
    <lineage>
        <taxon>Eukaryota</taxon>
        <taxon>Sar</taxon>
        <taxon>Alveolata</taxon>
        <taxon>Dinophyceae</taxon>
        <taxon>Suessiales</taxon>
        <taxon>Symbiodiniaceae</taxon>
        <taxon>Symbiodinium</taxon>
    </lineage>
</organism>
<gene>
    <name evidence="3" type="ORF">SNEC2469_LOCUS20083</name>
</gene>
<name>A0A812WR45_9DINO</name>
<comment type="caution">
    <text evidence="3">The sequence shown here is derived from an EMBL/GenBank/DDBJ whole genome shotgun (WGS) entry which is preliminary data.</text>
</comment>
<keyword evidence="4" id="KW-1185">Reference proteome</keyword>
<feature type="region of interest" description="Disordered" evidence="2">
    <location>
        <begin position="23"/>
        <end position="80"/>
    </location>
</feature>
<sequence length="173" mass="19230">EPFQSLSLRKSLDSYAVLQNAKPAEVPADATGKEDASPAKPQPAGADSPFSTSSRFSPPSRKSKFRSSGPGMPTSTEQEDLRICLQRRAVRLKGEIDTCEEEVQTLRHRLSRAHSALQSKEQRRVHWETQACRKDWGDVDDVGPGAGPCLFAWQAFLDRSASEVQKIRRILPK</sequence>
<feature type="compositionally biased region" description="Low complexity" evidence="2">
    <location>
        <begin position="48"/>
        <end position="60"/>
    </location>
</feature>
<accession>A0A812WR45</accession>
<evidence type="ECO:0000256" key="1">
    <source>
        <dbReference type="SAM" id="Coils"/>
    </source>
</evidence>
<feature type="non-terminal residue" evidence="3">
    <location>
        <position position="1"/>
    </location>
</feature>
<feature type="coiled-coil region" evidence="1">
    <location>
        <begin position="82"/>
        <end position="109"/>
    </location>
</feature>
<evidence type="ECO:0000313" key="3">
    <source>
        <dbReference type="EMBL" id="CAE7696816.1"/>
    </source>
</evidence>
<evidence type="ECO:0000256" key="2">
    <source>
        <dbReference type="SAM" id="MobiDB-lite"/>
    </source>
</evidence>
<keyword evidence="1" id="KW-0175">Coiled coil</keyword>
<proteinExistence type="predicted"/>
<dbReference type="AlphaFoldDB" id="A0A812WR45"/>
<dbReference type="EMBL" id="CAJNJA010034714">
    <property type="protein sequence ID" value="CAE7696816.1"/>
    <property type="molecule type" value="Genomic_DNA"/>
</dbReference>
<evidence type="ECO:0000313" key="4">
    <source>
        <dbReference type="Proteomes" id="UP000601435"/>
    </source>
</evidence>
<dbReference type="Proteomes" id="UP000601435">
    <property type="component" value="Unassembled WGS sequence"/>
</dbReference>
<feature type="non-terminal residue" evidence="3">
    <location>
        <position position="173"/>
    </location>
</feature>
<protein>
    <submittedName>
        <fullName evidence="3">Uncharacterized protein</fullName>
    </submittedName>
</protein>
<reference evidence="3" key="1">
    <citation type="submission" date="2021-02" db="EMBL/GenBank/DDBJ databases">
        <authorList>
            <person name="Dougan E. K."/>
            <person name="Rhodes N."/>
            <person name="Thang M."/>
            <person name="Chan C."/>
        </authorList>
    </citation>
    <scope>NUCLEOTIDE SEQUENCE</scope>
</reference>